<organism evidence="3 4">
    <name type="scientific">Tortispora caseinolytica NRRL Y-17796</name>
    <dbReference type="NCBI Taxonomy" id="767744"/>
    <lineage>
        <taxon>Eukaryota</taxon>
        <taxon>Fungi</taxon>
        <taxon>Dikarya</taxon>
        <taxon>Ascomycota</taxon>
        <taxon>Saccharomycotina</taxon>
        <taxon>Trigonopsidomycetes</taxon>
        <taxon>Trigonopsidales</taxon>
        <taxon>Trigonopsidaceae</taxon>
        <taxon>Tortispora</taxon>
    </lineage>
</organism>
<evidence type="ECO:0000313" key="3">
    <source>
        <dbReference type="EMBL" id="ODV89884.1"/>
    </source>
</evidence>
<dbReference type="GO" id="GO:0005783">
    <property type="term" value="C:endoplasmic reticulum"/>
    <property type="evidence" value="ECO:0007669"/>
    <property type="project" value="InterPro"/>
</dbReference>
<protein>
    <recommendedName>
        <fullName evidence="5">Inorganic phosphate transport PHO88</fullName>
    </recommendedName>
</protein>
<evidence type="ECO:0008006" key="5">
    <source>
        <dbReference type="Google" id="ProtNLM"/>
    </source>
</evidence>
<accession>A0A1E4TDQ8</accession>
<keyword evidence="2" id="KW-1133">Transmembrane helix</keyword>
<reference evidence="4" key="1">
    <citation type="submission" date="2016-02" db="EMBL/GenBank/DDBJ databases">
        <title>Comparative genomics of biotechnologically important yeasts.</title>
        <authorList>
            <consortium name="DOE Joint Genome Institute"/>
            <person name="Riley R."/>
            <person name="Haridas S."/>
            <person name="Wolfe K.H."/>
            <person name="Lopes M.R."/>
            <person name="Hittinger C.T."/>
            <person name="Goker M."/>
            <person name="Salamov A."/>
            <person name="Wisecaver J."/>
            <person name="Long T.M."/>
            <person name="Aerts A.L."/>
            <person name="Barry K."/>
            <person name="Choi C."/>
            <person name="Clum A."/>
            <person name="Coughlan A.Y."/>
            <person name="Deshpande S."/>
            <person name="Douglass A.P."/>
            <person name="Hanson S.J."/>
            <person name="Klenk H.-P."/>
            <person name="Labutti K."/>
            <person name="Lapidus A."/>
            <person name="Lindquist E."/>
            <person name="Lipzen A."/>
            <person name="Meier-Kolthoff J.P."/>
            <person name="Ohm R.A."/>
            <person name="Otillar R.P."/>
            <person name="Pangilinan J."/>
            <person name="Peng Y."/>
            <person name="Rokas A."/>
            <person name="Rosa C.A."/>
            <person name="Scheuner C."/>
            <person name="Sibirny A.A."/>
            <person name="Slot J.C."/>
            <person name="Stielow J.B."/>
            <person name="Sun H."/>
            <person name="Kurtzman C.P."/>
            <person name="Blackwell M."/>
            <person name="Jeffries T.W."/>
            <person name="Grigoriev I.V."/>
        </authorList>
    </citation>
    <scope>NUCLEOTIDE SEQUENCE [LARGE SCALE GENOMIC DNA]</scope>
    <source>
        <strain evidence="4">NRRL Y-17796</strain>
    </source>
</reference>
<dbReference type="PANTHER" id="PTHR28112:SF1">
    <property type="entry name" value="SRP-INDEPENDENT TARGETING PROTEIN 3"/>
    <property type="match status" value="1"/>
</dbReference>
<dbReference type="PANTHER" id="PTHR28112">
    <property type="entry name" value="SRP-INDEPENDENT TARGETING PROTEIN 3"/>
    <property type="match status" value="1"/>
</dbReference>
<sequence length="196" mass="21460">MADALKILSNPALSNMAIMLLVTQYSKRLPWDDPNTVFYARCCYVASVVLVMGIYLYTRMLITKKKDLTTLKYVQPANVASGQEEQLITTTVMQYDLEQISAAIKGVFTGLAMMGFMHLYMKYTNPLIIQSILPLKGALEHNEVKLHVFGKAASGDLKRPFKAASLFSGLGGAEPLTDKKAISEAETKGTGGVKSD</sequence>
<feature type="transmembrane region" description="Helical" evidence="2">
    <location>
        <begin position="38"/>
        <end position="57"/>
    </location>
</feature>
<dbReference type="AlphaFoldDB" id="A0A1E4TDQ8"/>
<dbReference type="EMBL" id="KV453842">
    <property type="protein sequence ID" value="ODV89884.1"/>
    <property type="molecule type" value="Genomic_DNA"/>
</dbReference>
<keyword evidence="4" id="KW-1185">Reference proteome</keyword>
<evidence type="ECO:0000256" key="1">
    <source>
        <dbReference type="SAM" id="MobiDB-lite"/>
    </source>
</evidence>
<dbReference type="PIRSF" id="PIRSF008756">
    <property type="entry name" value="P_tr_PHO88"/>
    <property type="match status" value="1"/>
</dbReference>
<evidence type="ECO:0000313" key="4">
    <source>
        <dbReference type="Proteomes" id="UP000095023"/>
    </source>
</evidence>
<name>A0A1E4TDQ8_9ASCO</name>
<feature type="transmembrane region" description="Helical" evidence="2">
    <location>
        <begin position="7"/>
        <end position="26"/>
    </location>
</feature>
<proteinExistence type="predicted"/>
<dbReference type="GO" id="GO:0005739">
    <property type="term" value="C:mitochondrion"/>
    <property type="evidence" value="ECO:0007669"/>
    <property type="project" value="TreeGrafter"/>
</dbReference>
<feature type="compositionally biased region" description="Basic and acidic residues" evidence="1">
    <location>
        <begin position="176"/>
        <end position="187"/>
    </location>
</feature>
<keyword evidence="2" id="KW-0472">Membrane</keyword>
<evidence type="ECO:0000256" key="2">
    <source>
        <dbReference type="SAM" id="Phobius"/>
    </source>
</evidence>
<feature type="region of interest" description="Disordered" evidence="1">
    <location>
        <begin position="171"/>
        <end position="196"/>
    </location>
</feature>
<dbReference type="InterPro" id="IPR012098">
    <property type="entry name" value="SND3_fun"/>
</dbReference>
<dbReference type="OrthoDB" id="18139at2759"/>
<dbReference type="Pfam" id="PF10032">
    <property type="entry name" value="Pho88"/>
    <property type="match status" value="1"/>
</dbReference>
<dbReference type="GO" id="GO:0045047">
    <property type="term" value="P:protein targeting to ER"/>
    <property type="evidence" value="ECO:0007669"/>
    <property type="project" value="InterPro"/>
</dbReference>
<keyword evidence="2" id="KW-0812">Transmembrane</keyword>
<gene>
    <name evidence="3" type="ORF">CANCADRAFT_30999</name>
</gene>
<dbReference type="Proteomes" id="UP000095023">
    <property type="component" value="Unassembled WGS sequence"/>
</dbReference>